<reference evidence="8" key="1">
    <citation type="submission" date="2023-03" db="UniProtKB">
        <authorList>
            <consortium name="Ensembl"/>
        </authorList>
    </citation>
    <scope>IDENTIFICATION</scope>
</reference>
<dbReference type="InterPro" id="IPR036217">
    <property type="entry name" value="MethylDNA_cys_MeTrfase_DNAb"/>
</dbReference>
<dbReference type="Gene3D" id="3.30.160.70">
    <property type="entry name" value="Methylated DNA-protein cysteine methyltransferase domain"/>
    <property type="match status" value="1"/>
</dbReference>
<dbReference type="GO" id="GO:0006281">
    <property type="term" value="P:DNA repair"/>
    <property type="evidence" value="ECO:0007669"/>
    <property type="project" value="InterPro"/>
</dbReference>
<dbReference type="GO" id="GO:0005654">
    <property type="term" value="C:nucleoplasm"/>
    <property type="evidence" value="ECO:0007669"/>
    <property type="project" value="TreeGrafter"/>
</dbReference>
<evidence type="ECO:0000256" key="5">
    <source>
        <dbReference type="SAM" id="SignalP"/>
    </source>
</evidence>
<evidence type="ECO:0000259" key="6">
    <source>
        <dbReference type="Pfam" id="PF01035"/>
    </source>
</evidence>
<evidence type="ECO:0000256" key="2">
    <source>
        <dbReference type="ARBA" id="ARBA00015377"/>
    </source>
</evidence>
<dbReference type="PANTHER" id="PTHR46460">
    <property type="entry name" value="METHYLATED-DNA--PROTEIN-CYSTEINE METHYLTRANSFERASE"/>
    <property type="match status" value="1"/>
</dbReference>
<dbReference type="InterPro" id="IPR008332">
    <property type="entry name" value="MethylG_MeTrfase_N"/>
</dbReference>
<dbReference type="SUPFAM" id="SSF53155">
    <property type="entry name" value="Methylated DNA-protein cysteine methyltransferase domain"/>
    <property type="match status" value="1"/>
</dbReference>
<protein>
    <recommendedName>
        <fullName evidence="2">Methylated-DNA--protein-cysteine methyltransferase</fullName>
    </recommendedName>
</protein>
<dbReference type="CDD" id="cd06445">
    <property type="entry name" value="ATase"/>
    <property type="match status" value="1"/>
</dbReference>
<comment type="similarity">
    <text evidence="1">Belongs to the MGMT family.</text>
</comment>
<dbReference type="SUPFAM" id="SSF46767">
    <property type="entry name" value="Methylated DNA-protein cysteine methyltransferase, C-terminal domain"/>
    <property type="match status" value="1"/>
</dbReference>
<dbReference type="Pfam" id="PF01035">
    <property type="entry name" value="DNA_binding_1"/>
    <property type="match status" value="1"/>
</dbReference>
<evidence type="ECO:0000259" key="7">
    <source>
        <dbReference type="Pfam" id="PF02870"/>
    </source>
</evidence>
<dbReference type="Ensembl" id="ENSEAST00005023708.1">
    <property type="protein sequence ID" value="ENSEASP00005021849.1"/>
    <property type="gene ID" value="ENSEASG00005014920.1"/>
</dbReference>
<dbReference type="FunFam" id="3.30.160.70:FF:000001">
    <property type="entry name" value="Methylated-DNA--protein-cysteine methyltransferase"/>
    <property type="match status" value="1"/>
</dbReference>
<feature type="signal peptide" evidence="5">
    <location>
        <begin position="1"/>
        <end position="16"/>
    </location>
</feature>
<feature type="domain" description="Methylguanine DNA methyltransferase ribonuclease-like" evidence="7">
    <location>
        <begin position="38"/>
        <end position="117"/>
    </location>
</feature>
<dbReference type="InterPro" id="IPR036388">
    <property type="entry name" value="WH-like_DNA-bd_sf"/>
</dbReference>
<accession>A0A8C4M4Y8</accession>
<dbReference type="InterPro" id="IPR036631">
    <property type="entry name" value="MGMT_N_sf"/>
</dbReference>
<dbReference type="Gene3D" id="1.10.10.10">
    <property type="entry name" value="Winged helix-like DNA-binding domain superfamily/Winged helix DNA-binding domain"/>
    <property type="match status" value="1"/>
</dbReference>
<sequence>MPRLPALLRCSASLRSQLLAVGALGNAVPGRMDKVCDMKYKMMDSPLGKIELSGCEQGLHGIKLHGRKGADTDPMEAPTPPELLGGPEDVAEPLMQCAAWLDAYFHKPALLTELPLPALHHPVFQQDSFTRQVLWKLLKVVKFGEMISYQQLAALAGNPKAARAVGGAMRNNPVSSHQRGCQVGHSRWGASALCSGATCQILTEVCLRGSLGCGVGRKGRICDGASRRGVGTTGSPLHPIFGEGGREAFPYTTESPFDASEPREPLVTGHRGGRSLEKG</sequence>
<feature type="chain" id="PRO_5034733290" description="Methylated-DNA--protein-cysteine methyltransferase" evidence="5">
    <location>
        <begin position="17"/>
        <end position="279"/>
    </location>
</feature>
<keyword evidence="5" id="KW-0732">Signal</keyword>
<dbReference type="InterPro" id="IPR014048">
    <property type="entry name" value="MethylDNA_cys_MeTrfase_DNA-bd"/>
</dbReference>
<organism evidence="8">
    <name type="scientific">Equus asinus asinus</name>
    <dbReference type="NCBI Taxonomy" id="83772"/>
    <lineage>
        <taxon>Eukaryota</taxon>
        <taxon>Metazoa</taxon>
        <taxon>Chordata</taxon>
        <taxon>Craniata</taxon>
        <taxon>Vertebrata</taxon>
        <taxon>Euteleostomi</taxon>
        <taxon>Mammalia</taxon>
        <taxon>Eutheria</taxon>
        <taxon>Laurasiatheria</taxon>
        <taxon>Perissodactyla</taxon>
        <taxon>Equidae</taxon>
        <taxon>Equus</taxon>
    </lineage>
</organism>
<proteinExistence type="inferred from homology"/>
<dbReference type="Pfam" id="PF02870">
    <property type="entry name" value="Methyltransf_1N"/>
    <property type="match status" value="1"/>
</dbReference>
<dbReference type="GO" id="GO:0003908">
    <property type="term" value="F:methylated-DNA-[protein]-cysteine S-methyltransferase activity"/>
    <property type="evidence" value="ECO:0007669"/>
    <property type="project" value="InterPro"/>
</dbReference>
<dbReference type="PANTHER" id="PTHR46460:SF1">
    <property type="entry name" value="METHYLATED-DNA--PROTEIN-CYSTEINE METHYLTRANSFERASE"/>
    <property type="match status" value="1"/>
</dbReference>
<evidence type="ECO:0000256" key="4">
    <source>
        <dbReference type="SAM" id="MobiDB-lite"/>
    </source>
</evidence>
<feature type="region of interest" description="Disordered" evidence="4">
    <location>
        <begin position="233"/>
        <end position="279"/>
    </location>
</feature>
<keyword evidence="3" id="KW-0227">DNA damage</keyword>
<name>A0A8C4M4Y8_EQUAS</name>
<dbReference type="AlphaFoldDB" id="A0A8C4M4Y8"/>
<evidence type="ECO:0000256" key="3">
    <source>
        <dbReference type="ARBA" id="ARBA00022763"/>
    </source>
</evidence>
<dbReference type="NCBIfam" id="TIGR00589">
    <property type="entry name" value="ogt"/>
    <property type="match status" value="1"/>
</dbReference>
<evidence type="ECO:0000256" key="1">
    <source>
        <dbReference type="ARBA" id="ARBA00008711"/>
    </source>
</evidence>
<evidence type="ECO:0000313" key="8">
    <source>
        <dbReference type="Ensembl" id="ENSEASP00005021849.1"/>
    </source>
</evidence>
<feature type="domain" description="Methylated-DNA-[protein]-cysteine S-methyltransferase DNA binding" evidence="6">
    <location>
        <begin position="131"/>
        <end position="175"/>
    </location>
</feature>